<keyword evidence="2" id="KW-1185">Reference proteome</keyword>
<evidence type="ECO:0000313" key="1">
    <source>
        <dbReference type="EMBL" id="EXB81856.1"/>
    </source>
</evidence>
<name>W9RK80_9ROSA</name>
<protein>
    <submittedName>
        <fullName evidence="1">Uncharacterized protein</fullName>
    </submittedName>
</protein>
<proteinExistence type="predicted"/>
<gene>
    <name evidence="1" type="ORF">L484_015330</name>
</gene>
<reference evidence="2" key="1">
    <citation type="submission" date="2013-01" db="EMBL/GenBank/DDBJ databases">
        <title>Draft Genome Sequence of a Mulberry Tree, Morus notabilis C.K. Schneid.</title>
        <authorList>
            <person name="He N."/>
            <person name="Zhao S."/>
        </authorList>
    </citation>
    <scope>NUCLEOTIDE SEQUENCE</scope>
</reference>
<organism evidence="1 2">
    <name type="scientific">Morus notabilis</name>
    <dbReference type="NCBI Taxonomy" id="981085"/>
    <lineage>
        <taxon>Eukaryota</taxon>
        <taxon>Viridiplantae</taxon>
        <taxon>Streptophyta</taxon>
        <taxon>Embryophyta</taxon>
        <taxon>Tracheophyta</taxon>
        <taxon>Spermatophyta</taxon>
        <taxon>Magnoliopsida</taxon>
        <taxon>eudicotyledons</taxon>
        <taxon>Gunneridae</taxon>
        <taxon>Pentapetalae</taxon>
        <taxon>rosids</taxon>
        <taxon>fabids</taxon>
        <taxon>Rosales</taxon>
        <taxon>Moraceae</taxon>
        <taxon>Moreae</taxon>
        <taxon>Morus</taxon>
    </lineage>
</organism>
<sequence>MYIRARSVNQAENIYPFIIFALRGLHRLFIQVDVRRKRMAIIFSGRFCYCLRKKFSGEFERENDDPRVIFFNVSKLELIALDVLNIFGYYD</sequence>
<dbReference type="EMBL" id="KE344854">
    <property type="protein sequence ID" value="EXB81856.1"/>
    <property type="molecule type" value="Genomic_DNA"/>
</dbReference>
<evidence type="ECO:0000313" key="2">
    <source>
        <dbReference type="Proteomes" id="UP000030645"/>
    </source>
</evidence>
<accession>W9RK80</accession>
<dbReference type="Proteomes" id="UP000030645">
    <property type="component" value="Unassembled WGS sequence"/>
</dbReference>
<dbReference type="AlphaFoldDB" id="W9RK80"/>